<protein>
    <recommendedName>
        <fullName evidence="2">DNA-(apurinic or apyrimidinic site) lyase</fullName>
        <ecNumber evidence="2">4.2.99.18</ecNumber>
    </recommendedName>
</protein>
<dbReference type="GO" id="GO:0006284">
    <property type="term" value="P:base-excision repair"/>
    <property type="evidence" value="ECO:0007669"/>
    <property type="project" value="InterPro"/>
</dbReference>
<sequence length="144" mass="16215">AGESTLRTLKLGFRAKYVVQAAERVDTGQLILESLRNLSYQDSKAVLMSIPGVGDKIADCILLFSLDKLEACPIDRWVRRGLEEWYLIEAKLNYNAARLSAVSVWGANAGYAQQYMFHHKRLLGQLGRVSSQRNEIAIMKNTLK</sequence>
<evidence type="ECO:0000313" key="4">
    <source>
        <dbReference type="EMBL" id="SVE41047.1"/>
    </source>
</evidence>
<gene>
    <name evidence="4" type="ORF">METZ01_LOCUS493901</name>
</gene>
<dbReference type="CDD" id="cd00056">
    <property type="entry name" value="ENDO3c"/>
    <property type="match status" value="1"/>
</dbReference>
<feature type="non-terminal residue" evidence="4">
    <location>
        <position position="1"/>
    </location>
</feature>
<dbReference type="PANTHER" id="PTHR10242:SF2">
    <property type="entry name" value="N-GLYCOSYLASE_DNA LYASE"/>
    <property type="match status" value="1"/>
</dbReference>
<dbReference type="InterPro" id="IPR023170">
    <property type="entry name" value="HhH_base_excis_C"/>
</dbReference>
<dbReference type="InterPro" id="IPR052054">
    <property type="entry name" value="Oxidative_DNA_repair_enzyme"/>
</dbReference>
<dbReference type="SUPFAM" id="SSF48150">
    <property type="entry name" value="DNA-glycosylase"/>
    <property type="match status" value="1"/>
</dbReference>
<name>A0A383D927_9ZZZZ</name>
<organism evidence="4">
    <name type="scientific">marine metagenome</name>
    <dbReference type="NCBI Taxonomy" id="408172"/>
    <lineage>
        <taxon>unclassified sequences</taxon>
        <taxon>metagenomes</taxon>
        <taxon>ecological metagenomes</taxon>
    </lineage>
</organism>
<dbReference type="GO" id="GO:0140078">
    <property type="term" value="F:class I DNA-(apurinic or apyrimidinic site) endonuclease activity"/>
    <property type="evidence" value="ECO:0007669"/>
    <property type="project" value="UniProtKB-EC"/>
</dbReference>
<dbReference type="AlphaFoldDB" id="A0A383D927"/>
<dbReference type="InterPro" id="IPR003265">
    <property type="entry name" value="HhH-GPD_domain"/>
</dbReference>
<dbReference type="EMBL" id="UINC01215391">
    <property type="protein sequence ID" value="SVE41047.1"/>
    <property type="molecule type" value="Genomic_DNA"/>
</dbReference>
<dbReference type="Gene3D" id="1.10.340.30">
    <property type="entry name" value="Hypothetical protein, domain 2"/>
    <property type="match status" value="1"/>
</dbReference>
<evidence type="ECO:0000256" key="3">
    <source>
        <dbReference type="ARBA" id="ARBA00044632"/>
    </source>
</evidence>
<proteinExistence type="inferred from homology"/>
<reference evidence="4" key="1">
    <citation type="submission" date="2018-05" db="EMBL/GenBank/DDBJ databases">
        <authorList>
            <person name="Lanie J.A."/>
            <person name="Ng W.-L."/>
            <person name="Kazmierczak K.M."/>
            <person name="Andrzejewski T.M."/>
            <person name="Davidsen T.M."/>
            <person name="Wayne K.J."/>
            <person name="Tettelin H."/>
            <person name="Glass J.I."/>
            <person name="Rusch D."/>
            <person name="Podicherti R."/>
            <person name="Tsui H.-C.T."/>
            <person name="Winkler M.E."/>
        </authorList>
    </citation>
    <scope>NUCLEOTIDE SEQUENCE</scope>
</reference>
<accession>A0A383D927</accession>
<dbReference type="InterPro" id="IPR011257">
    <property type="entry name" value="DNA_glycosylase"/>
</dbReference>
<dbReference type="EC" id="4.2.99.18" evidence="2"/>
<dbReference type="Gene3D" id="1.10.1670.10">
    <property type="entry name" value="Helix-hairpin-Helix base-excision DNA repair enzymes (C-terminal)"/>
    <property type="match status" value="1"/>
</dbReference>
<evidence type="ECO:0000256" key="2">
    <source>
        <dbReference type="ARBA" id="ARBA00012720"/>
    </source>
</evidence>
<comment type="similarity">
    <text evidence="1">Belongs to the type-1 OGG1 family.</text>
</comment>
<comment type="catalytic activity">
    <reaction evidence="3">
        <text>2'-deoxyribonucleotide-(2'-deoxyribose 5'-phosphate)-2'-deoxyribonucleotide-DNA = a 3'-end 2'-deoxyribonucleotide-(2,3-dehydro-2,3-deoxyribose 5'-phosphate)-DNA + a 5'-end 5'-phospho-2'-deoxyribonucleoside-DNA + H(+)</text>
        <dbReference type="Rhea" id="RHEA:66592"/>
        <dbReference type="Rhea" id="RHEA-COMP:13180"/>
        <dbReference type="Rhea" id="RHEA-COMP:16897"/>
        <dbReference type="Rhea" id="RHEA-COMP:17067"/>
        <dbReference type="ChEBI" id="CHEBI:15378"/>
        <dbReference type="ChEBI" id="CHEBI:136412"/>
        <dbReference type="ChEBI" id="CHEBI:157695"/>
        <dbReference type="ChEBI" id="CHEBI:167181"/>
        <dbReference type="EC" id="4.2.99.18"/>
    </reaction>
</comment>
<evidence type="ECO:0000256" key="1">
    <source>
        <dbReference type="ARBA" id="ARBA00010679"/>
    </source>
</evidence>
<dbReference type="PANTHER" id="PTHR10242">
    <property type="entry name" value="8-OXOGUANINE DNA GLYCOSYLASE"/>
    <property type="match status" value="1"/>
</dbReference>